<dbReference type="NCBIfam" id="TIGR00277">
    <property type="entry name" value="HDIG"/>
    <property type="match status" value="1"/>
</dbReference>
<dbReference type="InterPro" id="IPR006675">
    <property type="entry name" value="HDIG_dom"/>
</dbReference>
<keyword evidence="3" id="KW-1185">Reference proteome</keyword>
<dbReference type="GO" id="GO:0016787">
    <property type="term" value="F:hydrolase activity"/>
    <property type="evidence" value="ECO:0007669"/>
    <property type="project" value="UniProtKB-KW"/>
</dbReference>
<dbReference type="Proteomes" id="UP000014216">
    <property type="component" value="Unassembled WGS sequence"/>
</dbReference>
<dbReference type="Pfam" id="PF01966">
    <property type="entry name" value="HD"/>
    <property type="match status" value="1"/>
</dbReference>
<keyword evidence="2" id="KW-0378">Hydrolase</keyword>
<dbReference type="InterPro" id="IPR006674">
    <property type="entry name" value="HD_domain"/>
</dbReference>
<gene>
    <name evidence="2" type="ORF">Dpo_15c00660</name>
</gene>
<dbReference type="SUPFAM" id="SSF109604">
    <property type="entry name" value="HD-domain/PDEase-like"/>
    <property type="match status" value="1"/>
</dbReference>
<proteinExistence type="predicted"/>
<feature type="domain" description="HD" evidence="1">
    <location>
        <begin position="42"/>
        <end position="160"/>
    </location>
</feature>
<sequence length="269" mass="31413">MRCIMETKIKKDMFRNWFDRYVAGFTAGKDTALDVVTNIRLKKDHSDRVVQEILWMADQLGLDNESRDLAAVMALFHDIGRFAQYARYRTFVDHRSENHAELGVKILQQHQVLDCLPADQADLICRVISYHNRAALPDDDTEECLFYARLLRDADKLDIWRVLIDHYQHRNQEDNPAVELGLADTSDISDQVYDRVVNKDIVNARHVKNLNDFKLLQIGWVFDINFTPALQQVKDRGYIDAICRTLPPSDRRTRIKQVVADWLDKKLRS</sequence>
<dbReference type="Gene3D" id="1.10.3210.10">
    <property type="entry name" value="Hypothetical protein af1432"/>
    <property type="match status" value="1"/>
</dbReference>
<evidence type="ECO:0000259" key="1">
    <source>
        <dbReference type="PROSITE" id="PS51831"/>
    </source>
</evidence>
<accession>S0FS01</accession>
<name>S0FS01_9BACT</name>
<dbReference type="PROSITE" id="PS51831">
    <property type="entry name" value="HD"/>
    <property type="match status" value="1"/>
</dbReference>
<organism evidence="2 3">
    <name type="scientific">Desulfotignum phosphitoxidans DSM 13687</name>
    <dbReference type="NCBI Taxonomy" id="1286635"/>
    <lineage>
        <taxon>Bacteria</taxon>
        <taxon>Pseudomonadati</taxon>
        <taxon>Thermodesulfobacteriota</taxon>
        <taxon>Desulfobacteria</taxon>
        <taxon>Desulfobacterales</taxon>
        <taxon>Desulfobacteraceae</taxon>
        <taxon>Desulfotignum</taxon>
    </lineage>
</organism>
<protein>
    <submittedName>
        <fullName evidence="2">Metal-dependent phosphohydrolase, HD domain-containing protein</fullName>
    </submittedName>
</protein>
<dbReference type="CDD" id="cd00077">
    <property type="entry name" value="HDc"/>
    <property type="match status" value="1"/>
</dbReference>
<dbReference type="AlphaFoldDB" id="S0FS01"/>
<comment type="caution">
    <text evidence="2">The sequence shown here is derived from an EMBL/GenBank/DDBJ whole genome shotgun (WGS) entry which is preliminary data.</text>
</comment>
<evidence type="ECO:0000313" key="3">
    <source>
        <dbReference type="Proteomes" id="UP000014216"/>
    </source>
</evidence>
<reference evidence="2 3" key="1">
    <citation type="journal article" date="2013" name="Genome Announc.">
        <title>Draft Genome Sequence of Desulfotignum phosphitoxidans DSM 13687 Strain FiPS-3.</title>
        <authorList>
            <person name="Poehlein A."/>
            <person name="Daniel R."/>
            <person name="Simeonova D.D."/>
        </authorList>
    </citation>
    <scope>NUCLEOTIDE SEQUENCE [LARGE SCALE GENOMIC DNA]</scope>
    <source>
        <strain evidence="2 3">DSM 13687</strain>
    </source>
</reference>
<dbReference type="EMBL" id="APJX01000015">
    <property type="protein sequence ID" value="EMS77490.1"/>
    <property type="molecule type" value="Genomic_DNA"/>
</dbReference>
<evidence type="ECO:0000313" key="2">
    <source>
        <dbReference type="EMBL" id="EMS77490.1"/>
    </source>
</evidence>
<dbReference type="InterPro" id="IPR003607">
    <property type="entry name" value="HD/PDEase_dom"/>
</dbReference>